<evidence type="ECO:0000256" key="8">
    <source>
        <dbReference type="SAM" id="Phobius"/>
    </source>
</evidence>
<comment type="similarity">
    <text evidence="7">Belongs to the major facilitator superfamily. Proton-dependent oligopeptide transporter (POT/PTR) (TC 2.A.17) family.</text>
</comment>
<evidence type="ECO:0000256" key="7">
    <source>
        <dbReference type="RuleBase" id="RU003755"/>
    </source>
</evidence>
<feature type="transmembrane region" description="Helical" evidence="8">
    <location>
        <begin position="64"/>
        <end position="84"/>
    </location>
</feature>
<dbReference type="AlphaFoldDB" id="A0A7K1V6C3"/>
<dbReference type="PROSITE" id="PS01022">
    <property type="entry name" value="PTR2_1"/>
    <property type="match status" value="1"/>
</dbReference>
<evidence type="ECO:0000256" key="3">
    <source>
        <dbReference type="ARBA" id="ARBA00022475"/>
    </source>
</evidence>
<keyword evidence="2 7" id="KW-0813">Transport</keyword>
<dbReference type="InterPro" id="IPR050171">
    <property type="entry name" value="MFS_Transporters"/>
</dbReference>
<comment type="subcellular location">
    <subcellularLocation>
        <location evidence="1">Cell membrane</location>
        <topology evidence="1">Multi-pass membrane protein</topology>
    </subcellularLocation>
    <subcellularLocation>
        <location evidence="7">Membrane</location>
        <topology evidence="7">Multi-pass membrane protein</topology>
    </subcellularLocation>
</comment>
<dbReference type="InterPro" id="IPR036259">
    <property type="entry name" value="MFS_trans_sf"/>
</dbReference>
<feature type="transmembrane region" description="Helical" evidence="8">
    <location>
        <begin position="96"/>
        <end position="116"/>
    </location>
</feature>
<keyword evidence="6 8" id="KW-0472">Membrane</keyword>
<dbReference type="InterPro" id="IPR000109">
    <property type="entry name" value="POT_fam"/>
</dbReference>
<keyword evidence="10" id="KW-1185">Reference proteome</keyword>
<reference evidence="9 10" key="1">
    <citation type="submission" date="2019-12" db="EMBL/GenBank/DDBJ databases">
        <title>Nocardia sp. nov. ET3-3 isolated from soil.</title>
        <authorList>
            <person name="Kanchanasin P."/>
            <person name="Tanasupawat S."/>
            <person name="Yuki M."/>
            <person name="Kudo T."/>
        </authorList>
    </citation>
    <scope>NUCLEOTIDE SEQUENCE [LARGE SCALE GENOMIC DNA]</scope>
    <source>
        <strain evidence="9 10">ET3-3</strain>
    </source>
</reference>
<accession>A0A7K1V6C3</accession>
<feature type="transmembrane region" description="Helical" evidence="8">
    <location>
        <begin position="330"/>
        <end position="352"/>
    </location>
</feature>
<feature type="transmembrane region" description="Helical" evidence="8">
    <location>
        <begin position="287"/>
        <end position="310"/>
    </location>
</feature>
<feature type="transmembrane region" description="Helical" evidence="8">
    <location>
        <begin position="157"/>
        <end position="177"/>
    </location>
</feature>
<feature type="transmembrane region" description="Helical" evidence="8">
    <location>
        <begin position="364"/>
        <end position="383"/>
    </location>
</feature>
<protein>
    <submittedName>
        <fullName evidence="9">MFS transporter</fullName>
    </submittedName>
</protein>
<feature type="transmembrane region" description="Helical" evidence="8">
    <location>
        <begin position="429"/>
        <end position="450"/>
    </location>
</feature>
<evidence type="ECO:0000256" key="4">
    <source>
        <dbReference type="ARBA" id="ARBA00022692"/>
    </source>
</evidence>
<evidence type="ECO:0000256" key="6">
    <source>
        <dbReference type="ARBA" id="ARBA00023136"/>
    </source>
</evidence>
<dbReference type="CDD" id="cd17346">
    <property type="entry name" value="MFS_DtpA_like"/>
    <property type="match status" value="1"/>
</dbReference>
<keyword evidence="3" id="KW-1003">Cell membrane</keyword>
<dbReference type="GO" id="GO:1904680">
    <property type="term" value="F:peptide transmembrane transporter activity"/>
    <property type="evidence" value="ECO:0007669"/>
    <property type="project" value="InterPro"/>
</dbReference>
<dbReference type="InterPro" id="IPR005279">
    <property type="entry name" value="Dipep/tripep_permease"/>
</dbReference>
<proteinExistence type="inferred from homology"/>
<feature type="transmembrane region" description="Helical" evidence="8">
    <location>
        <begin position="122"/>
        <end position="145"/>
    </location>
</feature>
<name>A0A7K1V6C3_9NOCA</name>
<dbReference type="Proteomes" id="UP000466794">
    <property type="component" value="Unassembled WGS sequence"/>
</dbReference>
<gene>
    <name evidence="9" type="ORF">GPX89_31070</name>
</gene>
<dbReference type="NCBIfam" id="TIGR00924">
    <property type="entry name" value="yjdL_sub1_fam"/>
    <property type="match status" value="1"/>
</dbReference>
<dbReference type="GO" id="GO:0005886">
    <property type="term" value="C:plasma membrane"/>
    <property type="evidence" value="ECO:0007669"/>
    <property type="project" value="UniProtKB-SubCell"/>
</dbReference>
<evidence type="ECO:0000256" key="1">
    <source>
        <dbReference type="ARBA" id="ARBA00004651"/>
    </source>
</evidence>
<feature type="transmembrane region" description="Helical" evidence="8">
    <location>
        <begin position="224"/>
        <end position="244"/>
    </location>
</feature>
<evidence type="ECO:0000313" key="10">
    <source>
        <dbReference type="Proteomes" id="UP000466794"/>
    </source>
</evidence>
<dbReference type="PROSITE" id="PS01023">
    <property type="entry name" value="PTR2_2"/>
    <property type="match status" value="1"/>
</dbReference>
<evidence type="ECO:0000313" key="9">
    <source>
        <dbReference type="EMBL" id="MVU81668.1"/>
    </source>
</evidence>
<feature type="transmembrane region" description="Helical" evidence="8">
    <location>
        <begin position="456"/>
        <end position="480"/>
    </location>
</feature>
<comment type="caution">
    <text evidence="9">The sequence shown here is derived from an EMBL/GenBank/DDBJ whole genome shotgun (WGS) entry which is preliminary data.</text>
</comment>
<keyword evidence="5 8" id="KW-1133">Transmembrane helix</keyword>
<feature type="transmembrane region" description="Helical" evidence="8">
    <location>
        <begin position="183"/>
        <end position="204"/>
    </location>
</feature>
<evidence type="ECO:0000256" key="2">
    <source>
        <dbReference type="ARBA" id="ARBA00022448"/>
    </source>
</evidence>
<feature type="transmembrane region" description="Helical" evidence="8">
    <location>
        <begin position="35"/>
        <end position="52"/>
    </location>
</feature>
<sequence>MSGVANPAKPTTERTLFGHPIGIANLFGVELWERFSFYGMLTILGYYLYYTATDGGLGMSKATATGIVGAYGGLVYLATILGAWVADRLIGSERTVFYGGVIVMAGHIALAILPGLTGVGVGLALVALGSGGLKANASALLGTLYDKDDPRADGGFTLFYLGINVGAFAGPLITGLLQSHVGFHYGFGAAAIGMAIGLTQYVVFRRNLGEHGRDVPNPLPRTAIPKAVAALVAIVAVVAIAWAIKLVTLSNLPDSVTVVVSVASIAYFALMLTSPKVDAVERTRVRAYIPLFIANAVFWSLFQQIFTVLAVYSDERMDWNVFGWDAPSNWIGSMEPVWVIALSPLFAIMWTRLGRRSPSTPRKFSLGVIGMGAAFLLFTLFSGSHGKSVPALLVFFILGAFAISELMLSPIGLSVTTKLAPRVFRSQMMALYFFSVAIGTSMSGVLSKYYDPSHELAYFGITGLVTMVVGAVVWLIAPWISRHMEGVH</sequence>
<dbReference type="Pfam" id="PF00854">
    <property type="entry name" value="PTR2"/>
    <property type="match status" value="1"/>
</dbReference>
<dbReference type="PANTHER" id="PTHR23517:SF15">
    <property type="entry name" value="PROTON-DEPENDENT OLIGOPEPTIDE FAMILY TRANSPORT PROTEIN"/>
    <property type="match status" value="1"/>
</dbReference>
<dbReference type="SUPFAM" id="SSF103473">
    <property type="entry name" value="MFS general substrate transporter"/>
    <property type="match status" value="1"/>
</dbReference>
<dbReference type="Gene3D" id="1.20.1250.20">
    <property type="entry name" value="MFS general substrate transporter like domains"/>
    <property type="match status" value="1"/>
</dbReference>
<dbReference type="RefSeq" id="WP_157391301.1">
    <property type="nucleotide sequence ID" value="NZ_WRPP01000007.1"/>
</dbReference>
<dbReference type="InterPro" id="IPR018456">
    <property type="entry name" value="PTR2_symporter_CS"/>
</dbReference>
<dbReference type="EMBL" id="WRPP01000007">
    <property type="protein sequence ID" value="MVU81668.1"/>
    <property type="molecule type" value="Genomic_DNA"/>
</dbReference>
<feature type="transmembrane region" description="Helical" evidence="8">
    <location>
        <begin position="256"/>
        <end position="275"/>
    </location>
</feature>
<keyword evidence="4 7" id="KW-0812">Transmembrane</keyword>
<organism evidence="9 10">
    <name type="scientific">Nocardia terrae</name>
    <dbReference type="NCBI Taxonomy" id="2675851"/>
    <lineage>
        <taxon>Bacteria</taxon>
        <taxon>Bacillati</taxon>
        <taxon>Actinomycetota</taxon>
        <taxon>Actinomycetes</taxon>
        <taxon>Mycobacteriales</taxon>
        <taxon>Nocardiaceae</taxon>
        <taxon>Nocardia</taxon>
    </lineage>
</organism>
<evidence type="ECO:0000256" key="5">
    <source>
        <dbReference type="ARBA" id="ARBA00022989"/>
    </source>
</evidence>
<feature type="transmembrane region" description="Helical" evidence="8">
    <location>
        <begin position="389"/>
        <end position="408"/>
    </location>
</feature>
<dbReference type="PANTHER" id="PTHR23517">
    <property type="entry name" value="RESISTANCE PROTEIN MDTM, PUTATIVE-RELATED-RELATED"/>
    <property type="match status" value="1"/>
</dbReference>
<dbReference type="GO" id="GO:0006857">
    <property type="term" value="P:oligopeptide transport"/>
    <property type="evidence" value="ECO:0007669"/>
    <property type="project" value="InterPro"/>
</dbReference>